<proteinExistence type="predicted"/>
<feature type="transmembrane region" description="Helical" evidence="1">
    <location>
        <begin position="81"/>
        <end position="108"/>
    </location>
</feature>
<gene>
    <name evidence="2" type="ORF">FVP33_06660</name>
</gene>
<accession>A0A5C8USL1</accession>
<keyword evidence="1" id="KW-1133">Transmembrane helix</keyword>
<organism evidence="2 3">
    <name type="scientific">Lacisediminihabitans profunda</name>
    <dbReference type="NCBI Taxonomy" id="2594790"/>
    <lineage>
        <taxon>Bacteria</taxon>
        <taxon>Bacillati</taxon>
        <taxon>Actinomycetota</taxon>
        <taxon>Actinomycetes</taxon>
        <taxon>Micrococcales</taxon>
        <taxon>Microbacteriaceae</taxon>
        <taxon>Lacisediminihabitans</taxon>
    </lineage>
</organism>
<dbReference type="AlphaFoldDB" id="A0A5C8USL1"/>
<keyword evidence="3" id="KW-1185">Reference proteome</keyword>
<feature type="transmembrane region" description="Helical" evidence="1">
    <location>
        <begin position="49"/>
        <end position="69"/>
    </location>
</feature>
<evidence type="ECO:0000256" key="1">
    <source>
        <dbReference type="SAM" id="Phobius"/>
    </source>
</evidence>
<protein>
    <submittedName>
        <fullName evidence="2">Uncharacterized protein</fullName>
    </submittedName>
</protein>
<name>A0A5C8USL1_9MICO</name>
<evidence type="ECO:0000313" key="2">
    <source>
        <dbReference type="EMBL" id="TXN31247.1"/>
    </source>
</evidence>
<dbReference type="EMBL" id="VRMG01000005">
    <property type="protein sequence ID" value="TXN31247.1"/>
    <property type="molecule type" value="Genomic_DNA"/>
</dbReference>
<comment type="caution">
    <text evidence="2">The sequence shown here is derived from an EMBL/GenBank/DDBJ whole genome shotgun (WGS) entry which is preliminary data.</text>
</comment>
<keyword evidence="1" id="KW-0812">Transmembrane</keyword>
<feature type="transmembrane region" description="Helical" evidence="1">
    <location>
        <begin position="128"/>
        <end position="152"/>
    </location>
</feature>
<dbReference type="RefSeq" id="WP_147782833.1">
    <property type="nucleotide sequence ID" value="NZ_VRMG01000005.1"/>
</dbReference>
<keyword evidence="1" id="KW-0472">Membrane</keyword>
<sequence>MTVVAFVLAVCGMGAALARHRRAPLHALSALGMGAIMVAVLAAPTFSRLAASTITLALLLPLAAAALALRARSGRHPHPGLRTAVAVSIVDIGFMATTVLVMPSHLAVRPAPALGLPATMIGHGPATSGWWVIWVVLLTWAGCAAALLVPAVRARAPGWLLDVVCSGSMIAAMAAMAA</sequence>
<feature type="transmembrane region" description="Helical" evidence="1">
    <location>
        <begin position="159"/>
        <end position="177"/>
    </location>
</feature>
<dbReference type="Proteomes" id="UP000321379">
    <property type="component" value="Unassembled WGS sequence"/>
</dbReference>
<evidence type="ECO:0000313" key="3">
    <source>
        <dbReference type="Proteomes" id="UP000321379"/>
    </source>
</evidence>
<reference evidence="2 3" key="1">
    <citation type="submission" date="2019-08" db="EMBL/GenBank/DDBJ databases">
        <title>Bacterial whole genome sequence for Glaciihabitans sp. CHu50b-6-2.</title>
        <authorList>
            <person name="Jin L."/>
        </authorList>
    </citation>
    <scope>NUCLEOTIDE SEQUENCE [LARGE SCALE GENOMIC DNA]</scope>
    <source>
        <strain evidence="2 3">CHu50b-6-2</strain>
    </source>
</reference>
<feature type="transmembrane region" description="Helical" evidence="1">
    <location>
        <begin position="23"/>
        <end position="43"/>
    </location>
</feature>